<dbReference type="AlphaFoldDB" id="A0A1H9GE44"/>
<evidence type="ECO:0000256" key="3">
    <source>
        <dbReference type="ARBA" id="ARBA00022723"/>
    </source>
</evidence>
<evidence type="ECO:0000256" key="7">
    <source>
        <dbReference type="ARBA" id="ARBA00023291"/>
    </source>
</evidence>
<keyword evidence="5" id="KW-0408">Iron</keyword>
<dbReference type="PROSITE" id="PS51379">
    <property type="entry name" value="4FE4S_FER_2"/>
    <property type="match status" value="1"/>
</dbReference>
<dbReference type="PANTHER" id="PTHR36923:SF3">
    <property type="entry name" value="FERREDOXIN"/>
    <property type="match status" value="1"/>
</dbReference>
<dbReference type="Gene3D" id="3.30.70.20">
    <property type="match status" value="1"/>
</dbReference>
<keyword evidence="6" id="KW-0411">Iron-sulfur</keyword>
<accession>A0A1H9GE44</accession>
<evidence type="ECO:0000256" key="4">
    <source>
        <dbReference type="ARBA" id="ARBA00022982"/>
    </source>
</evidence>
<keyword evidence="10" id="KW-1185">Reference proteome</keyword>
<keyword evidence="3" id="KW-0479">Metal-binding</keyword>
<dbReference type="Pfam" id="PF13459">
    <property type="entry name" value="Fer4_15"/>
    <property type="match status" value="1"/>
</dbReference>
<protein>
    <submittedName>
        <fullName evidence="9">Ferredoxin</fullName>
    </submittedName>
</protein>
<dbReference type="Proteomes" id="UP000199352">
    <property type="component" value="Unassembled WGS sequence"/>
</dbReference>
<gene>
    <name evidence="9" type="ORF">SAMN05216188_103180</name>
</gene>
<dbReference type="GO" id="GO:0051538">
    <property type="term" value="F:3 iron, 4 sulfur cluster binding"/>
    <property type="evidence" value="ECO:0007669"/>
    <property type="project" value="UniProtKB-KW"/>
</dbReference>
<keyword evidence="7" id="KW-0003">3Fe-4S</keyword>
<name>A0A1H9GE44_9PSEU</name>
<dbReference type="InterPro" id="IPR051269">
    <property type="entry name" value="Fe-S_cluster_ET"/>
</dbReference>
<evidence type="ECO:0000256" key="6">
    <source>
        <dbReference type="ARBA" id="ARBA00023014"/>
    </source>
</evidence>
<dbReference type="InterPro" id="IPR017896">
    <property type="entry name" value="4Fe4S_Fe-S-bd"/>
</dbReference>
<dbReference type="PANTHER" id="PTHR36923">
    <property type="entry name" value="FERREDOXIN"/>
    <property type="match status" value="1"/>
</dbReference>
<reference evidence="10" key="1">
    <citation type="submission" date="2016-10" db="EMBL/GenBank/DDBJ databases">
        <authorList>
            <person name="Varghese N."/>
            <person name="Submissions S."/>
        </authorList>
    </citation>
    <scope>NUCLEOTIDE SEQUENCE [LARGE SCALE GENOMIC DNA]</scope>
    <source>
        <strain evidence="10">CGMCC 4.3525</strain>
    </source>
</reference>
<evidence type="ECO:0000256" key="1">
    <source>
        <dbReference type="ARBA" id="ARBA00001927"/>
    </source>
</evidence>
<evidence type="ECO:0000313" key="10">
    <source>
        <dbReference type="Proteomes" id="UP000199352"/>
    </source>
</evidence>
<dbReference type="GO" id="GO:0046872">
    <property type="term" value="F:metal ion binding"/>
    <property type="evidence" value="ECO:0007669"/>
    <property type="project" value="UniProtKB-KW"/>
</dbReference>
<organism evidence="9 10">
    <name type="scientific">Lentzea xinjiangensis</name>
    <dbReference type="NCBI Taxonomy" id="402600"/>
    <lineage>
        <taxon>Bacteria</taxon>
        <taxon>Bacillati</taxon>
        <taxon>Actinomycetota</taxon>
        <taxon>Actinomycetes</taxon>
        <taxon>Pseudonocardiales</taxon>
        <taxon>Pseudonocardiaceae</taxon>
        <taxon>Lentzea</taxon>
    </lineage>
</organism>
<feature type="domain" description="4Fe-4S ferredoxin-type" evidence="8">
    <location>
        <begin position="1"/>
        <end position="29"/>
    </location>
</feature>
<dbReference type="SUPFAM" id="SSF54862">
    <property type="entry name" value="4Fe-4S ferredoxins"/>
    <property type="match status" value="1"/>
</dbReference>
<dbReference type="OrthoDB" id="14703at2"/>
<sequence>MRIVLDRARCTGIGICESFAPTVFEVDDNGELVVLSAEVPEGALDEVTAAVEGCPALALRLEP</sequence>
<dbReference type="EMBL" id="FOFR01000003">
    <property type="protein sequence ID" value="SEQ48370.1"/>
    <property type="molecule type" value="Genomic_DNA"/>
</dbReference>
<comment type="cofactor">
    <cofactor evidence="1">
        <name>[3Fe-4S] cluster</name>
        <dbReference type="ChEBI" id="CHEBI:21137"/>
    </cofactor>
</comment>
<keyword evidence="2" id="KW-0813">Transport</keyword>
<proteinExistence type="predicted"/>
<evidence type="ECO:0000259" key="8">
    <source>
        <dbReference type="PROSITE" id="PS51379"/>
    </source>
</evidence>
<evidence type="ECO:0000313" key="9">
    <source>
        <dbReference type="EMBL" id="SEQ48370.1"/>
    </source>
</evidence>
<evidence type="ECO:0000256" key="2">
    <source>
        <dbReference type="ARBA" id="ARBA00022448"/>
    </source>
</evidence>
<evidence type="ECO:0000256" key="5">
    <source>
        <dbReference type="ARBA" id="ARBA00023004"/>
    </source>
</evidence>
<dbReference type="STRING" id="402600.SAMN05216188_103180"/>
<dbReference type="RefSeq" id="WP_089950462.1">
    <property type="nucleotide sequence ID" value="NZ_FOFR01000003.1"/>
</dbReference>
<keyword evidence="4" id="KW-0249">Electron transport</keyword>